<name>A0A8S5PW97_9CAUD</name>
<dbReference type="EMBL" id="BK015527">
    <property type="protein sequence ID" value="DAE11170.1"/>
    <property type="molecule type" value="Genomic_DNA"/>
</dbReference>
<evidence type="ECO:0000313" key="1">
    <source>
        <dbReference type="EMBL" id="DAE11170.1"/>
    </source>
</evidence>
<accession>A0A8S5PW97</accession>
<protein>
    <submittedName>
        <fullName evidence="1">Uncharacterized protein</fullName>
    </submittedName>
</protein>
<reference evidence="1" key="1">
    <citation type="journal article" date="2021" name="Proc. Natl. Acad. Sci. U.S.A.">
        <title>A Catalog of Tens of Thousands of Viruses from Human Metagenomes Reveals Hidden Associations with Chronic Diseases.</title>
        <authorList>
            <person name="Tisza M.J."/>
            <person name="Buck C.B."/>
        </authorList>
    </citation>
    <scope>NUCLEOTIDE SEQUENCE</scope>
    <source>
        <strain evidence="1">CtcFb5</strain>
    </source>
</reference>
<proteinExistence type="predicted"/>
<organism evidence="1">
    <name type="scientific">Myoviridae sp. ctcFb5</name>
    <dbReference type="NCBI Taxonomy" id="2825137"/>
    <lineage>
        <taxon>Viruses</taxon>
        <taxon>Duplodnaviria</taxon>
        <taxon>Heunggongvirae</taxon>
        <taxon>Uroviricota</taxon>
        <taxon>Caudoviricetes</taxon>
    </lineage>
</organism>
<sequence>MTNIIKTLEIPNIVSFLNICIDIIRTGNVNQSQFSSNEYVRKLIINSPMDPKKTYQCISVYNELFIDFAHKRKGEQNNREFWYAMDNLHQMFPECNILVEKYVIRHFSTGIAEDVRIKCDSPKVQEIANQIYDTHYYVVPLNLSSLGDGKRDDAIDYLLNSDSGNSKEPTENQYNH</sequence>